<organism evidence="4 5">
    <name type="scientific">Komagataeibacter xylinus</name>
    <name type="common">Gluconacetobacter xylinus</name>
    <dbReference type="NCBI Taxonomy" id="28448"/>
    <lineage>
        <taxon>Bacteria</taxon>
        <taxon>Pseudomonadati</taxon>
        <taxon>Pseudomonadota</taxon>
        <taxon>Alphaproteobacteria</taxon>
        <taxon>Acetobacterales</taxon>
        <taxon>Acetobacteraceae</taxon>
        <taxon>Komagataeibacter</taxon>
    </lineage>
</organism>
<dbReference type="PANTHER" id="PTHR37423:SF5">
    <property type="entry name" value="SOLUBLE LYTIC MUREIN TRANSGLYCOSYLASE"/>
    <property type="match status" value="1"/>
</dbReference>
<evidence type="ECO:0000256" key="1">
    <source>
        <dbReference type="ARBA" id="ARBA00007734"/>
    </source>
</evidence>
<proteinExistence type="inferred from homology"/>
<name>A0A318Q3D8_KOMXY</name>
<dbReference type="GO" id="GO:0042597">
    <property type="term" value="C:periplasmic space"/>
    <property type="evidence" value="ECO:0007669"/>
    <property type="project" value="InterPro"/>
</dbReference>
<dbReference type="Proteomes" id="UP000248257">
    <property type="component" value="Unassembled WGS sequence"/>
</dbReference>
<sequence length="562" mass="60143">MPEQGMTNGMEFWYLFILEYLLPAAIMRSVSHPLKHGMTGLFSVASIAVFSLATTFCQVSGASAHARPADEVAMAAPMAQGQPPLLHPLSASDAARIRAAFAAQSAGNFDGADTLLQQVKDDGLTGTIVAERCLHAAHACSTPMLESWLARYPDLPHAPMMRAMLAGRSTADAPAGGSRSSGTTISAAEAQTLYTQGQDQILLGRAMAPSAFREASGTVAFYAGLSAWRLARMQQAQQLFAWAANADKGSKDVRSAAAWWAGRASEQAGNTKDAMRWLAQSAGCKDCFYGVIARHALAKTDSRNDAAVPTIADVNVVAARPAGHRALAWLQVGRKDLAEAELHDDWVDAGNTTERQSIGLVAHAVENTAATPYAPARYAGGSRLVPGHALPLPQRFTPQGGFVVDPALIYAIISIESRFQPTVVSSSGARGLMQLMPRTAANFAGGQAEDLNNPSVNLLIGQRYLMALARDRHINNHLIRLLASYAVGHIEVAHWKAPAQSTDEPLAFLEAIPKPTVRHWIETVLLHSWIYSEKLNRRPATLDALALGEKARLPLAAETSLQ</sequence>
<dbReference type="GO" id="GO:0016020">
    <property type="term" value="C:membrane"/>
    <property type="evidence" value="ECO:0007669"/>
    <property type="project" value="InterPro"/>
</dbReference>
<dbReference type="SUPFAM" id="SSF48435">
    <property type="entry name" value="Bacterial muramidases"/>
    <property type="match status" value="1"/>
</dbReference>
<dbReference type="Gene3D" id="1.10.530.10">
    <property type="match status" value="1"/>
</dbReference>
<protein>
    <submittedName>
        <fullName evidence="4">Lytic murein transglycosylase</fullName>
    </submittedName>
</protein>
<dbReference type="AlphaFoldDB" id="A0A318Q3D8"/>
<comment type="caution">
    <text evidence="4">The sequence shown here is derived from an EMBL/GenBank/DDBJ whole genome shotgun (WGS) entry which is preliminary data.</text>
</comment>
<dbReference type="InterPro" id="IPR008258">
    <property type="entry name" value="Transglycosylase_SLT_dom_1"/>
</dbReference>
<keyword evidence="3" id="KW-0732">Signal</keyword>
<dbReference type="InterPro" id="IPR000189">
    <property type="entry name" value="Transglyc_AS"/>
</dbReference>
<reference evidence="4 5" key="1">
    <citation type="submission" date="2017-07" db="EMBL/GenBank/DDBJ databases">
        <title>A draft genome sequence of Komagataeibacter xylinus LMG 1515.</title>
        <authorList>
            <person name="Skraban J."/>
            <person name="Cleenwerck I."/>
            <person name="Vandamme P."/>
            <person name="Trcek J."/>
        </authorList>
    </citation>
    <scope>NUCLEOTIDE SEQUENCE [LARGE SCALE GENOMIC DNA]</scope>
    <source>
        <strain evidence="4 5">LMG 1515</strain>
    </source>
</reference>
<dbReference type="PROSITE" id="PS00922">
    <property type="entry name" value="TRANSGLYCOSYLASE"/>
    <property type="match status" value="1"/>
</dbReference>
<evidence type="ECO:0000313" key="4">
    <source>
        <dbReference type="EMBL" id="PYD57219.1"/>
    </source>
</evidence>
<gene>
    <name evidence="4" type="ORF">CFR75_07405</name>
</gene>
<keyword evidence="5" id="KW-1185">Reference proteome</keyword>
<dbReference type="GO" id="GO:0000270">
    <property type="term" value="P:peptidoglycan metabolic process"/>
    <property type="evidence" value="ECO:0007669"/>
    <property type="project" value="InterPro"/>
</dbReference>
<dbReference type="STRING" id="1220579.GCA_001571345_03252"/>
<accession>A0A318Q3D8</accession>
<dbReference type="EMBL" id="NKUC01000011">
    <property type="protein sequence ID" value="PYD57219.1"/>
    <property type="molecule type" value="Genomic_DNA"/>
</dbReference>
<evidence type="ECO:0000256" key="3">
    <source>
        <dbReference type="ARBA" id="ARBA00022729"/>
    </source>
</evidence>
<comment type="similarity">
    <text evidence="2">Belongs to the virb1 family.</text>
</comment>
<dbReference type="PANTHER" id="PTHR37423">
    <property type="entry name" value="SOLUBLE LYTIC MUREIN TRANSGLYCOSYLASE-RELATED"/>
    <property type="match status" value="1"/>
</dbReference>
<dbReference type="SUPFAM" id="SSF53955">
    <property type="entry name" value="Lysozyme-like"/>
    <property type="match status" value="1"/>
</dbReference>
<dbReference type="InterPro" id="IPR008939">
    <property type="entry name" value="Lytic_TGlycosylase_superhlx_U"/>
</dbReference>
<dbReference type="GO" id="GO:0008933">
    <property type="term" value="F:peptidoglycan lytic transglycosylase activity"/>
    <property type="evidence" value="ECO:0007669"/>
    <property type="project" value="InterPro"/>
</dbReference>
<comment type="similarity">
    <text evidence="1">Belongs to the transglycosylase Slt family.</text>
</comment>
<dbReference type="GO" id="GO:0004553">
    <property type="term" value="F:hydrolase activity, hydrolyzing O-glycosyl compounds"/>
    <property type="evidence" value="ECO:0007669"/>
    <property type="project" value="InterPro"/>
</dbReference>
<dbReference type="InterPro" id="IPR023346">
    <property type="entry name" value="Lysozyme-like_dom_sf"/>
</dbReference>
<dbReference type="OrthoDB" id="9815002at2"/>
<evidence type="ECO:0000313" key="5">
    <source>
        <dbReference type="Proteomes" id="UP000248257"/>
    </source>
</evidence>
<dbReference type="Pfam" id="PF01464">
    <property type="entry name" value="SLT"/>
    <property type="match status" value="1"/>
</dbReference>
<evidence type="ECO:0000256" key="2">
    <source>
        <dbReference type="ARBA" id="ARBA00009387"/>
    </source>
</evidence>